<keyword evidence="4 5" id="KW-0472">Membrane</keyword>
<dbReference type="Pfam" id="PF00005">
    <property type="entry name" value="ABC_tran"/>
    <property type="match status" value="1"/>
</dbReference>
<evidence type="ECO:0000256" key="4">
    <source>
        <dbReference type="ARBA" id="ARBA00023136"/>
    </source>
</evidence>
<feature type="domain" description="ABC-2 type transporter transmembrane" evidence="7">
    <location>
        <begin position="252"/>
        <end position="512"/>
    </location>
</feature>
<feature type="transmembrane region" description="Helical" evidence="5">
    <location>
        <begin position="388"/>
        <end position="415"/>
    </location>
</feature>
<feature type="domain" description="ABC transporter" evidence="6">
    <location>
        <begin position="589"/>
        <end position="665"/>
    </location>
</feature>
<dbReference type="EMBL" id="MCFG01000733">
    <property type="protein sequence ID" value="ORX51160.1"/>
    <property type="molecule type" value="Genomic_DNA"/>
</dbReference>
<dbReference type="AlphaFoldDB" id="A0A1Y1VAR1"/>
<evidence type="ECO:0000256" key="5">
    <source>
        <dbReference type="SAM" id="Phobius"/>
    </source>
</evidence>
<dbReference type="Gene3D" id="3.40.50.300">
    <property type="entry name" value="P-loop containing nucleotide triphosphate hydrolases"/>
    <property type="match status" value="1"/>
</dbReference>
<feature type="transmembrane region" description="Helical" evidence="5">
    <location>
        <begin position="427"/>
        <end position="446"/>
    </location>
</feature>
<keyword evidence="3 5" id="KW-1133">Transmembrane helix</keyword>
<evidence type="ECO:0000259" key="7">
    <source>
        <dbReference type="Pfam" id="PF12698"/>
    </source>
</evidence>
<dbReference type="InterPro" id="IPR027417">
    <property type="entry name" value="P-loop_NTPase"/>
</dbReference>
<accession>A0A1Y1VAR1</accession>
<name>A0A1Y1VAR1_9FUNG</name>
<dbReference type="GO" id="GO:0005524">
    <property type="term" value="F:ATP binding"/>
    <property type="evidence" value="ECO:0007669"/>
    <property type="project" value="InterPro"/>
</dbReference>
<dbReference type="InterPro" id="IPR003439">
    <property type="entry name" value="ABC_transporter-like_ATP-bd"/>
</dbReference>
<dbReference type="GO" id="GO:0016887">
    <property type="term" value="F:ATP hydrolysis activity"/>
    <property type="evidence" value="ECO:0007669"/>
    <property type="project" value="InterPro"/>
</dbReference>
<dbReference type="Pfam" id="PF12698">
    <property type="entry name" value="ABC2_membrane_3"/>
    <property type="match status" value="1"/>
</dbReference>
<evidence type="ECO:0000256" key="1">
    <source>
        <dbReference type="ARBA" id="ARBA00004141"/>
    </source>
</evidence>
<sequence>MLFNQLKTLLWRNTVLKKRHITATLLEIIIPTIIILIIAKFSEYKEEKYEINTIKNLPSKSIEEIPMLNEANFEFNFVFPSEFNEQKQNVFIENFKSYKSFNKYIFIDSNKNFTSFDDYGDYNEFPNLKSNIKLAIVDKKNNKTNITSEKEETGKIEIVANNNNTNTNISSIKEEANAPDKIDNISNPENLKEIRINILKNEMELTTKYKTYFKNKNYNYIFYGIIFTSPTNYRIRFQTYNDLKKSLIRDYSIDEYEIDYFKNNGSFNEDEYFIIQAGIDNAIIKTLISNSQNYHIMRRPLEREGYTLVKKINKIQGFIPLFMIFYFVPCICSLLNQLVIEKESKIKESLIIIGLRKSSFWISWSIIYAIIIVISSVLVTFAMRYFKLFIYVHWSVVLVSLLIYGMSCCCIAFILSTLIKKSKTATTIGVMIIIFFFAFYFISLVLEKMPEAQLICNYTLSPIAYINLFNELINFESQRLPVSFITLLFNKASKNCFIGLIVTALAYLIIAIYLDNVLPQGNNFHRKWYFFITNLFRCCRPKKNKNISSNNNNNGNPFIQKDPEGLQKSVTIKDIGKSFKVKREKIEILKSINFNAYYDEIFAILGHNGAGKTTLINIMTGIISSTHGEVYYDDVPITGNETEICKQFGYCPQFDTFNNDLTVSE</sequence>
<protein>
    <submittedName>
        <fullName evidence="8">Uncharacterized protein</fullName>
    </submittedName>
</protein>
<evidence type="ECO:0000313" key="8">
    <source>
        <dbReference type="EMBL" id="ORX51160.1"/>
    </source>
</evidence>
<reference evidence="8 9" key="2">
    <citation type="submission" date="2016-08" db="EMBL/GenBank/DDBJ databases">
        <title>Pervasive Adenine N6-methylation of Active Genes in Fungi.</title>
        <authorList>
            <consortium name="DOE Joint Genome Institute"/>
            <person name="Mondo S.J."/>
            <person name="Dannebaum R.O."/>
            <person name="Kuo R.C."/>
            <person name="Labutti K."/>
            <person name="Haridas S."/>
            <person name="Kuo A."/>
            <person name="Salamov A."/>
            <person name="Ahrendt S.R."/>
            <person name="Lipzen A."/>
            <person name="Sullivan W."/>
            <person name="Andreopoulos W.B."/>
            <person name="Clum A."/>
            <person name="Lindquist E."/>
            <person name="Daum C."/>
            <person name="Ramamoorthy G.K."/>
            <person name="Gryganskyi A."/>
            <person name="Culley D."/>
            <person name="Magnuson J.K."/>
            <person name="James T.Y."/>
            <person name="O'Malley M.A."/>
            <person name="Stajich J.E."/>
            <person name="Spatafora J.W."/>
            <person name="Visel A."/>
            <person name="Grigoriev I.V."/>
        </authorList>
    </citation>
    <scope>NUCLEOTIDE SEQUENCE [LARGE SCALE GENOMIC DNA]</scope>
    <source>
        <strain evidence="8 9">S4</strain>
    </source>
</reference>
<dbReference type="GO" id="GO:0140359">
    <property type="term" value="F:ABC-type transporter activity"/>
    <property type="evidence" value="ECO:0007669"/>
    <property type="project" value="InterPro"/>
</dbReference>
<dbReference type="PANTHER" id="PTHR19229:SF265">
    <property type="match status" value="1"/>
</dbReference>
<comment type="caution">
    <text evidence="8">The sequence shown here is derived from an EMBL/GenBank/DDBJ whole genome shotgun (WGS) entry which is preliminary data.</text>
</comment>
<evidence type="ECO:0000259" key="6">
    <source>
        <dbReference type="Pfam" id="PF00005"/>
    </source>
</evidence>
<dbReference type="GO" id="GO:0005319">
    <property type="term" value="F:lipid transporter activity"/>
    <property type="evidence" value="ECO:0007669"/>
    <property type="project" value="TreeGrafter"/>
</dbReference>
<feature type="transmembrane region" description="Helical" evidence="5">
    <location>
        <begin position="360"/>
        <end position="382"/>
    </location>
</feature>
<gene>
    <name evidence="8" type="ORF">BCR32DRAFT_150114</name>
</gene>
<dbReference type="STRING" id="1754192.A0A1Y1VAR1"/>
<dbReference type="SUPFAM" id="SSF52540">
    <property type="entry name" value="P-loop containing nucleoside triphosphate hydrolases"/>
    <property type="match status" value="1"/>
</dbReference>
<proteinExistence type="predicted"/>
<comment type="subcellular location">
    <subcellularLocation>
        <location evidence="1">Membrane</location>
        <topology evidence="1">Multi-pass membrane protein</topology>
    </subcellularLocation>
</comment>
<organism evidence="8 9">
    <name type="scientific">Anaeromyces robustus</name>
    <dbReference type="NCBI Taxonomy" id="1754192"/>
    <lineage>
        <taxon>Eukaryota</taxon>
        <taxon>Fungi</taxon>
        <taxon>Fungi incertae sedis</taxon>
        <taxon>Chytridiomycota</taxon>
        <taxon>Chytridiomycota incertae sedis</taxon>
        <taxon>Neocallimastigomycetes</taxon>
        <taxon>Neocallimastigales</taxon>
        <taxon>Neocallimastigaceae</taxon>
        <taxon>Anaeromyces</taxon>
    </lineage>
</organism>
<reference evidence="8 9" key="1">
    <citation type="submission" date="2016-08" db="EMBL/GenBank/DDBJ databases">
        <title>A Parts List for Fungal Cellulosomes Revealed by Comparative Genomics.</title>
        <authorList>
            <consortium name="DOE Joint Genome Institute"/>
            <person name="Haitjema C.H."/>
            <person name="Gilmore S.P."/>
            <person name="Henske J.K."/>
            <person name="Solomon K.V."/>
            <person name="De Groot R."/>
            <person name="Kuo A."/>
            <person name="Mondo S.J."/>
            <person name="Salamov A.A."/>
            <person name="Labutti K."/>
            <person name="Zhao Z."/>
            <person name="Chiniquy J."/>
            <person name="Barry K."/>
            <person name="Brewer H.M."/>
            <person name="Purvine S.O."/>
            <person name="Wright A.T."/>
            <person name="Boxma B."/>
            <person name="Van Alen T."/>
            <person name="Hackstein J.H."/>
            <person name="Baker S.E."/>
            <person name="Grigoriev I.V."/>
            <person name="O'Malley M.A."/>
        </authorList>
    </citation>
    <scope>NUCLEOTIDE SEQUENCE [LARGE SCALE GENOMIC DNA]</scope>
    <source>
        <strain evidence="8 9">S4</strain>
    </source>
</reference>
<feature type="transmembrane region" description="Helical" evidence="5">
    <location>
        <begin position="318"/>
        <end position="339"/>
    </location>
</feature>
<keyword evidence="2 5" id="KW-0812">Transmembrane</keyword>
<keyword evidence="9" id="KW-1185">Reference proteome</keyword>
<evidence type="ECO:0000313" key="9">
    <source>
        <dbReference type="Proteomes" id="UP000193944"/>
    </source>
</evidence>
<feature type="transmembrane region" description="Helical" evidence="5">
    <location>
        <begin position="496"/>
        <end position="514"/>
    </location>
</feature>
<dbReference type="InterPro" id="IPR026082">
    <property type="entry name" value="ABCA"/>
</dbReference>
<dbReference type="PANTHER" id="PTHR19229">
    <property type="entry name" value="ATP-BINDING CASSETTE TRANSPORTER SUBFAMILY A ABCA"/>
    <property type="match status" value="1"/>
</dbReference>
<feature type="transmembrane region" description="Helical" evidence="5">
    <location>
        <begin position="21"/>
        <end position="39"/>
    </location>
</feature>
<dbReference type="InterPro" id="IPR013525">
    <property type="entry name" value="ABC2_TM"/>
</dbReference>
<evidence type="ECO:0000256" key="3">
    <source>
        <dbReference type="ARBA" id="ARBA00022989"/>
    </source>
</evidence>
<dbReference type="OrthoDB" id="6512918at2759"/>
<evidence type="ECO:0000256" key="2">
    <source>
        <dbReference type="ARBA" id="ARBA00022692"/>
    </source>
</evidence>
<dbReference type="Proteomes" id="UP000193944">
    <property type="component" value="Unassembled WGS sequence"/>
</dbReference>
<dbReference type="GO" id="GO:0016020">
    <property type="term" value="C:membrane"/>
    <property type="evidence" value="ECO:0007669"/>
    <property type="project" value="UniProtKB-SubCell"/>
</dbReference>
<feature type="non-terminal residue" evidence="8">
    <location>
        <position position="665"/>
    </location>
</feature>